<dbReference type="CDD" id="cd01647">
    <property type="entry name" value="RT_LTR"/>
    <property type="match status" value="1"/>
</dbReference>
<sequence>MTSAFEALQQASIFTKLDLRSAYNLVRIREGDKWTMAFINSSGHYEYLVMPFGLMNALAIFQRYINEILREALDRYMFVYLDDILIYSQMVDKHVTHIKRVLQLLLENHRFVKMEKSVFHARTISFLEFVVSHNKLCMDPAKRPTRVFGLLSRWSDAATGQAIGMQGPPANLLLGTVGHSNLSLWPSLRVHPTFHVSRLRPMLCSVGPSDLPCLRMVNGAPAYTVNHLLDIRQVHGGVEYLVDWEGYRPKEQSWVPSRHILDCDLFWAFRQNHAAGLGMSGAASSRGGFSAFSLQTFMKASSDGRPPVAKIYEKIPSDIRGDTL</sequence>
<dbReference type="SUPFAM" id="SSF56672">
    <property type="entry name" value="DNA/RNA polymerases"/>
    <property type="match status" value="1"/>
</dbReference>
<evidence type="ECO:0000256" key="2">
    <source>
        <dbReference type="ARBA" id="ARBA00010879"/>
    </source>
</evidence>
<keyword evidence="7" id="KW-1185">Reference proteome</keyword>
<dbReference type="EMBL" id="JAROKS010000003">
    <property type="protein sequence ID" value="KAK1805422.1"/>
    <property type="molecule type" value="Genomic_DNA"/>
</dbReference>
<feature type="domain" description="Chromo" evidence="4">
    <location>
        <begin position="223"/>
        <end position="273"/>
    </location>
</feature>
<name>A0AAD8ZU45_9TELE</name>
<feature type="non-terminal residue" evidence="6">
    <location>
        <position position="1"/>
    </location>
</feature>
<comment type="caution">
    <text evidence="6">The sequence shown here is derived from an EMBL/GenBank/DDBJ whole genome shotgun (WGS) entry which is preliminary data.</text>
</comment>
<protein>
    <recommendedName>
        <fullName evidence="3">ribonuclease H</fullName>
        <ecNumber evidence="3">3.1.26.4</ecNumber>
    </recommendedName>
</protein>
<dbReference type="InterPro" id="IPR000953">
    <property type="entry name" value="Chromo/chromo_shadow_dom"/>
</dbReference>
<dbReference type="CDD" id="cd00024">
    <property type="entry name" value="CD_CSD"/>
    <property type="match status" value="1"/>
</dbReference>
<dbReference type="PANTHER" id="PTHR24559:SF440">
    <property type="entry name" value="RIBONUCLEASE H"/>
    <property type="match status" value="1"/>
</dbReference>
<dbReference type="SUPFAM" id="SSF54160">
    <property type="entry name" value="Chromo domain-like"/>
    <property type="match status" value="1"/>
</dbReference>
<dbReference type="EC" id="3.1.26.4" evidence="3"/>
<dbReference type="GO" id="GO:0004523">
    <property type="term" value="F:RNA-DNA hybrid ribonuclease activity"/>
    <property type="evidence" value="ECO:0007669"/>
    <property type="project" value="UniProtKB-EC"/>
</dbReference>
<dbReference type="Pfam" id="PF00385">
    <property type="entry name" value="Chromo"/>
    <property type="match status" value="1"/>
</dbReference>
<evidence type="ECO:0000313" key="7">
    <source>
        <dbReference type="Proteomes" id="UP001239994"/>
    </source>
</evidence>
<dbReference type="InterPro" id="IPR023780">
    <property type="entry name" value="Chromo_domain"/>
</dbReference>
<evidence type="ECO:0000256" key="1">
    <source>
        <dbReference type="ARBA" id="ARBA00004123"/>
    </source>
</evidence>
<dbReference type="SMART" id="SM00298">
    <property type="entry name" value="CHROMO"/>
    <property type="match status" value="1"/>
</dbReference>
<dbReference type="Gene3D" id="2.40.50.40">
    <property type="match status" value="1"/>
</dbReference>
<comment type="similarity">
    <text evidence="2">Belongs to the beta type-B retroviral polymerase family. HERV class-II K(HML-2) pol subfamily.</text>
</comment>
<dbReference type="InterPro" id="IPR043502">
    <property type="entry name" value="DNA/RNA_pol_sf"/>
</dbReference>
<dbReference type="PANTHER" id="PTHR24559">
    <property type="entry name" value="TRANSPOSON TY3-I GAG-POL POLYPROTEIN"/>
    <property type="match status" value="1"/>
</dbReference>
<organism evidence="6 7">
    <name type="scientific">Electrophorus voltai</name>
    <dbReference type="NCBI Taxonomy" id="2609070"/>
    <lineage>
        <taxon>Eukaryota</taxon>
        <taxon>Metazoa</taxon>
        <taxon>Chordata</taxon>
        <taxon>Craniata</taxon>
        <taxon>Vertebrata</taxon>
        <taxon>Euteleostomi</taxon>
        <taxon>Actinopterygii</taxon>
        <taxon>Neopterygii</taxon>
        <taxon>Teleostei</taxon>
        <taxon>Ostariophysi</taxon>
        <taxon>Gymnotiformes</taxon>
        <taxon>Gymnotoidei</taxon>
        <taxon>Gymnotidae</taxon>
        <taxon>Electrophorus</taxon>
    </lineage>
</organism>
<evidence type="ECO:0000259" key="5">
    <source>
        <dbReference type="PROSITE" id="PS50878"/>
    </source>
</evidence>
<accession>A0AAD8ZU45</accession>
<evidence type="ECO:0000313" key="6">
    <source>
        <dbReference type="EMBL" id="KAK1805422.1"/>
    </source>
</evidence>
<dbReference type="Proteomes" id="UP001239994">
    <property type="component" value="Unassembled WGS sequence"/>
</dbReference>
<dbReference type="InterPro" id="IPR000477">
    <property type="entry name" value="RT_dom"/>
</dbReference>
<proteinExistence type="inferred from homology"/>
<dbReference type="Pfam" id="PF00078">
    <property type="entry name" value="RVT_1"/>
    <property type="match status" value="1"/>
</dbReference>
<comment type="subcellular location">
    <subcellularLocation>
        <location evidence="1">Nucleus</location>
    </subcellularLocation>
</comment>
<gene>
    <name evidence="6" type="ORF">P4O66_019738</name>
</gene>
<dbReference type="InterPro" id="IPR053134">
    <property type="entry name" value="RNA-dir_DNA_polymerase"/>
</dbReference>
<evidence type="ECO:0000256" key="3">
    <source>
        <dbReference type="ARBA" id="ARBA00012180"/>
    </source>
</evidence>
<dbReference type="GO" id="GO:0005634">
    <property type="term" value="C:nucleus"/>
    <property type="evidence" value="ECO:0007669"/>
    <property type="project" value="UniProtKB-SubCell"/>
</dbReference>
<evidence type="ECO:0000259" key="4">
    <source>
        <dbReference type="PROSITE" id="PS50013"/>
    </source>
</evidence>
<dbReference type="Gene3D" id="3.10.10.10">
    <property type="entry name" value="HIV Type 1 Reverse Transcriptase, subunit A, domain 1"/>
    <property type="match status" value="1"/>
</dbReference>
<dbReference type="AlphaFoldDB" id="A0AAD8ZU45"/>
<dbReference type="InterPro" id="IPR043128">
    <property type="entry name" value="Rev_trsase/Diguanyl_cyclase"/>
</dbReference>
<dbReference type="PROSITE" id="PS50013">
    <property type="entry name" value="CHROMO_2"/>
    <property type="match status" value="1"/>
</dbReference>
<dbReference type="InterPro" id="IPR016197">
    <property type="entry name" value="Chromo-like_dom_sf"/>
</dbReference>
<reference evidence="6" key="1">
    <citation type="submission" date="2023-03" db="EMBL/GenBank/DDBJ databases">
        <title>Electrophorus voltai genome.</title>
        <authorList>
            <person name="Bian C."/>
        </authorList>
    </citation>
    <scope>NUCLEOTIDE SEQUENCE</scope>
    <source>
        <strain evidence="6">CB-2022</strain>
        <tissue evidence="6">Muscle</tissue>
    </source>
</reference>
<dbReference type="Gene3D" id="3.30.70.270">
    <property type="match status" value="1"/>
</dbReference>
<dbReference type="PROSITE" id="PS50878">
    <property type="entry name" value="RT_POL"/>
    <property type="match status" value="1"/>
</dbReference>
<feature type="domain" description="Reverse transcriptase" evidence="5">
    <location>
        <begin position="1"/>
        <end position="131"/>
    </location>
</feature>